<organism evidence="3 4">
    <name type="scientific">Georgenia yuyongxinii</name>
    <dbReference type="NCBI Taxonomy" id="2589797"/>
    <lineage>
        <taxon>Bacteria</taxon>
        <taxon>Bacillati</taxon>
        <taxon>Actinomycetota</taxon>
        <taxon>Actinomycetes</taxon>
        <taxon>Micrococcales</taxon>
        <taxon>Bogoriellaceae</taxon>
        <taxon>Georgenia</taxon>
    </lineage>
</organism>
<proteinExistence type="predicted"/>
<dbReference type="OrthoDB" id="193343at2"/>
<keyword evidence="2" id="KW-1133">Transmembrane helix</keyword>
<reference evidence="3 4" key="1">
    <citation type="submission" date="2019-05" db="EMBL/GenBank/DDBJ databases">
        <title>Georgenia *** sp. nov., and Georgenia *** sp. nov., isolated from the intestinal contents of plateau pika (Ochotona curzoniae) in the Qinghai-Tibet plateau of China.</title>
        <authorList>
            <person name="Tian Z."/>
        </authorList>
    </citation>
    <scope>NUCLEOTIDE SEQUENCE [LARGE SCALE GENOMIC DNA]</scope>
    <source>
        <strain evidence="3 4">Z443</strain>
    </source>
</reference>
<keyword evidence="2" id="KW-0472">Membrane</keyword>
<dbReference type="EMBL" id="CP040915">
    <property type="protein sequence ID" value="QDC23810.1"/>
    <property type="molecule type" value="Genomic_DNA"/>
</dbReference>
<feature type="transmembrane region" description="Helical" evidence="2">
    <location>
        <begin position="64"/>
        <end position="85"/>
    </location>
</feature>
<feature type="transmembrane region" description="Helical" evidence="2">
    <location>
        <begin position="178"/>
        <end position="203"/>
    </location>
</feature>
<protein>
    <submittedName>
        <fullName evidence="3">HdeD family acid-resistance protein</fullName>
    </submittedName>
</protein>
<dbReference type="KEGG" id="gyu:FE374_03440"/>
<keyword evidence="2" id="KW-0812">Transmembrane</keyword>
<feature type="region of interest" description="Disordered" evidence="1">
    <location>
        <begin position="1"/>
        <end position="20"/>
    </location>
</feature>
<dbReference type="GO" id="GO:0005886">
    <property type="term" value="C:plasma membrane"/>
    <property type="evidence" value="ECO:0007669"/>
    <property type="project" value="TreeGrafter"/>
</dbReference>
<dbReference type="PANTHER" id="PTHR34989:SF1">
    <property type="entry name" value="PROTEIN HDED"/>
    <property type="match status" value="1"/>
</dbReference>
<evidence type="ECO:0000256" key="1">
    <source>
        <dbReference type="SAM" id="MobiDB-lite"/>
    </source>
</evidence>
<evidence type="ECO:0000313" key="4">
    <source>
        <dbReference type="Proteomes" id="UP000314616"/>
    </source>
</evidence>
<accession>A0A5B8C1A0</accession>
<feature type="transmembrane region" description="Helical" evidence="2">
    <location>
        <begin position="37"/>
        <end position="58"/>
    </location>
</feature>
<evidence type="ECO:0000313" key="3">
    <source>
        <dbReference type="EMBL" id="QDC23810.1"/>
    </source>
</evidence>
<dbReference type="Proteomes" id="UP000314616">
    <property type="component" value="Chromosome"/>
</dbReference>
<feature type="transmembrane region" description="Helical" evidence="2">
    <location>
        <begin position="97"/>
        <end position="117"/>
    </location>
</feature>
<dbReference type="InterPro" id="IPR005325">
    <property type="entry name" value="DUF308_memb"/>
</dbReference>
<dbReference type="Pfam" id="PF03729">
    <property type="entry name" value="DUF308"/>
    <property type="match status" value="2"/>
</dbReference>
<feature type="transmembrane region" description="Helical" evidence="2">
    <location>
        <begin position="123"/>
        <end position="146"/>
    </location>
</feature>
<dbReference type="AlphaFoldDB" id="A0A5B8C1A0"/>
<dbReference type="InterPro" id="IPR052712">
    <property type="entry name" value="Acid_resist_chaperone_HdeD"/>
</dbReference>
<evidence type="ECO:0000256" key="2">
    <source>
        <dbReference type="SAM" id="Phobius"/>
    </source>
</evidence>
<dbReference type="PANTHER" id="PTHR34989">
    <property type="entry name" value="PROTEIN HDED"/>
    <property type="match status" value="1"/>
</dbReference>
<gene>
    <name evidence="3" type="ORF">FE374_03440</name>
</gene>
<feature type="transmembrane region" description="Helical" evidence="2">
    <location>
        <begin position="153"/>
        <end position="172"/>
    </location>
</feature>
<name>A0A5B8C1A0_9MICO</name>
<sequence length="226" mass="23219">MPRPPRRGVTEEEDMKMESTYDPGPALRAGELIFARVWKLIALRGVVAIAFGIVLLVWPDVGLTAIVSAVGVLAIASGSVSAAAAFGLPGAAKRYRFWLAVHAVVGLLAGAAVLLWPDLSATALLYAIALWAIAVGVIELVGAFVLPLSGPRTVLVAVGGIAFAAFGVVMFVEPSGGAMALVALVAAFALVRGTFDVALAILLRHVAGELDQLFRSPSGAEAATHG</sequence>